<evidence type="ECO:0000313" key="3">
    <source>
        <dbReference type="Proteomes" id="UP000030147"/>
    </source>
</evidence>
<reference evidence="2 3" key="1">
    <citation type="journal article" date="2015" name="Stand. Genomic Sci.">
        <title>High quality draft genome sequence of the moderately halophilic bacterium Pontibacillus yanchengensis Y32(T) and comparison among Pontibacillus genomes.</title>
        <authorList>
            <person name="Huang J."/>
            <person name="Qiao Z.X."/>
            <person name="Tang J.W."/>
            <person name="Wang G."/>
        </authorList>
    </citation>
    <scope>NUCLEOTIDE SEQUENCE [LARGE SCALE GENOMIC DNA]</scope>
    <source>
        <strain evidence="2 3">Y32</strain>
    </source>
</reference>
<dbReference type="EMBL" id="AVBF01000035">
    <property type="protein sequence ID" value="KGP72227.1"/>
    <property type="molecule type" value="Genomic_DNA"/>
</dbReference>
<dbReference type="Proteomes" id="UP000030147">
    <property type="component" value="Unassembled WGS sequence"/>
</dbReference>
<organism evidence="2 3">
    <name type="scientific">Pontibacillus yanchengensis Y32</name>
    <dbReference type="NCBI Taxonomy" id="1385514"/>
    <lineage>
        <taxon>Bacteria</taxon>
        <taxon>Bacillati</taxon>
        <taxon>Bacillota</taxon>
        <taxon>Bacilli</taxon>
        <taxon>Bacillales</taxon>
        <taxon>Bacillaceae</taxon>
        <taxon>Pontibacillus</taxon>
    </lineage>
</organism>
<keyword evidence="1" id="KW-1133">Transmembrane helix</keyword>
<evidence type="ECO:0000313" key="2">
    <source>
        <dbReference type="EMBL" id="KGP72227.1"/>
    </source>
</evidence>
<accession>A0A0A2T8T7</accession>
<comment type="caution">
    <text evidence="2">The sequence shown here is derived from an EMBL/GenBank/DDBJ whole genome shotgun (WGS) entry which is preliminary data.</text>
</comment>
<feature type="transmembrane region" description="Helical" evidence="1">
    <location>
        <begin position="44"/>
        <end position="65"/>
    </location>
</feature>
<name>A0A0A2T8T7_9BACI</name>
<keyword evidence="1" id="KW-0472">Membrane</keyword>
<evidence type="ECO:0000256" key="1">
    <source>
        <dbReference type="SAM" id="Phobius"/>
    </source>
</evidence>
<gene>
    <name evidence="2" type="ORF">N782_08390</name>
</gene>
<proteinExistence type="predicted"/>
<keyword evidence="1" id="KW-0812">Transmembrane</keyword>
<dbReference type="eggNOG" id="COG4640">
    <property type="taxonomic scope" value="Bacteria"/>
</dbReference>
<protein>
    <recommendedName>
        <fullName evidence="4">Zinc ribbon domain-containing protein</fullName>
    </recommendedName>
</protein>
<keyword evidence="3" id="KW-1185">Reference proteome</keyword>
<evidence type="ECO:0008006" key="4">
    <source>
        <dbReference type="Google" id="ProtNLM"/>
    </source>
</evidence>
<dbReference type="SUPFAM" id="SSF48452">
    <property type="entry name" value="TPR-like"/>
    <property type="match status" value="1"/>
</dbReference>
<dbReference type="STRING" id="1385514.N782_08390"/>
<dbReference type="InterPro" id="IPR011990">
    <property type="entry name" value="TPR-like_helical_dom_sf"/>
</dbReference>
<sequence length="384" mass="43789">MSHCPYCGTRTHDKELYCIYCGEELPADLYKRIHPNSNKFNRWWLLPMVVLILSIISLGTTYFIMEQKTATAQAKFRSGEQVALKGNYSKAKDYFEAAESLTHQFPAASHNKQFMTIALDVQSKIDKARTQTYNQRYKTSLETLTAAEELLKNYNGEVVRNLLEEIVSLRNNTKIDQLEETMEDKPSIEELKNILWQAESIPTDAAKQIVKQIREQIVAYAFSNANERLKQKQYSNARSFVEEGLRYAPNSEKLQSLKTTIEKEKTAFETAQQNRIEQAINAAEKESEKNQTDAVKVTSLEATLNEFGDLIVKGKIKSVATVPINSVSLSYILVNDSGENVLSNEVYSFPDTLYPGETGNIEFTHYDVKNSLDVKVDKVKWFLE</sequence>
<dbReference type="AlphaFoldDB" id="A0A0A2T8T7"/>